<sequence length="273" mass="30248">MSRTVPQDEFIDTYKQDHTRAQWSARNALEAAKQENVDPELTDCLQELYDRCVSHSGLLQAYSVAQEQVVDPEVGPADNRLDRNYSSFVAKVETEIDLYGADSARGKAAQKMLGGPLRAPVHTVTNVHREEQESTMGTIIGQLANDFVNEIKTCELEAHFDVLQADFDEFVARMSVDHDAEGPTKQAIAASKDGIRAKMYECIWRIGGAYPTTSEADLRMRSKLLGPFAMQNDRLAEFYSRNGGGQPPEVDPQTGENRADEDAPLPDQPAVEA</sequence>
<dbReference type="AlphaFoldDB" id="A0A4Y6PWK0"/>
<dbReference type="EMBL" id="CP041186">
    <property type="protein sequence ID" value="QDG52712.1"/>
    <property type="molecule type" value="Genomic_DNA"/>
</dbReference>
<dbReference type="RefSeq" id="WP_141199177.1">
    <property type="nucleotide sequence ID" value="NZ_CP041186.1"/>
</dbReference>
<gene>
    <name evidence="2" type="ORF">FIV42_18795</name>
</gene>
<evidence type="ECO:0000313" key="2">
    <source>
        <dbReference type="EMBL" id="QDG52712.1"/>
    </source>
</evidence>
<proteinExistence type="predicted"/>
<accession>A0A4Y6PWK0</accession>
<accession>A0A5B8Y8B1</accession>
<evidence type="ECO:0000313" key="3">
    <source>
        <dbReference type="Proteomes" id="UP000315995"/>
    </source>
</evidence>
<organism evidence="2 3">
    <name type="scientific">Persicimonas caeni</name>
    <dbReference type="NCBI Taxonomy" id="2292766"/>
    <lineage>
        <taxon>Bacteria</taxon>
        <taxon>Deltaproteobacteria</taxon>
        <taxon>Bradymonadales</taxon>
        <taxon>Bradymonadaceae</taxon>
        <taxon>Persicimonas</taxon>
    </lineage>
</organism>
<feature type="region of interest" description="Disordered" evidence="1">
    <location>
        <begin position="238"/>
        <end position="273"/>
    </location>
</feature>
<name>A0A4Y6PWK0_PERCE</name>
<reference evidence="2 3" key="1">
    <citation type="submission" date="2019-06" db="EMBL/GenBank/DDBJ databases">
        <title>Persicimonas caeni gen. nov., sp. nov., a predatory bacterium isolated from solar saltern.</title>
        <authorList>
            <person name="Wang S."/>
        </authorList>
    </citation>
    <scope>NUCLEOTIDE SEQUENCE [LARGE SCALE GENOMIC DNA]</scope>
    <source>
        <strain evidence="2 3">YN101</strain>
    </source>
</reference>
<evidence type="ECO:0000256" key="1">
    <source>
        <dbReference type="SAM" id="MobiDB-lite"/>
    </source>
</evidence>
<protein>
    <submittedName>
        <fullName evidence="2">Uncharacterized protein</fullName>
    </submittedName>
</protein>
<keyword evidence="3" id="KW-1185">Reference proteome</keyword>
<dbReference type="Proteomes" id="UP000315995">
    <property type="component" value="Chromosome"/>
</dbReference>